<feature type="compositionally biased region" description="Basic residues" evidence="2">
    <location>
        <begin position="657"/>
        <end position="675"/>
    </location>
</feature>
<dbReference type="InterPro" id="IPR056024">
    <property type="entry name" value="DUF7605"/>
</dbReference>
<evidence type="ECO:0000256" key="2">
    <source>
        <dbReference type="SAM" id="MobiDB-lite"/>
    </source>
</evidence>
<dbReference type="EMBL" id="LAFY01004307">
    <property type="protein sequence ID" value="KJX93257.1"/>
    <property type="molecule type" value="Genomic_DNA"/>
</dbReference>
<feature type="compositionally biased region" description="Low complexity" evidence="2">
    <location>
        <begin position="159"/>
        <end position="182"/>
    </location>
</feature>
<reference evidence="5 6" key="1">
    <citation type="submission" date="2015-03" db="EMBL/GenBank/DDBJ databases">
        <title>RNA-seq based gene annotation and comparative genomics of four Zymoseptoria species reveal species-specific pathogenicity related genes and transposable element activity.</title>
        <authorList>
            <person name="Grandaubert J."/>
            <person name="Bhattacharyya A."/>
            <person name="Stukenbrock E.H."/>
        </authorList>
    </citation>
    <scope>NUCLEOTIDE SEQUENCE [LARGE SCALE GENOMIC DNA]</scope>
    <source>
        <strain evidence="5 6">Zb18110</strain>
    </source>
</reference>
<dbReference type="Pfam" id="PF00350">
    <property type="entry name" value="Dynamin_N"/>
    <property type="match status" value="1"/>
</dbReference>
<feature type="compositionally biased region" description="Basic and acidic residues" evidence="2">
    <location>
        <begin position="676"/>
        <end position="687"/>
    </location>
</feature>
<feature type="compositionally biased region" description="Basic and acidic residues" evidence="2">
    <location>
        <begin position="1277"/>
        <end position="1291"/>
    </location>
</feature>
<dbReference type="SUPFAM" id="SSF52540">
    <property type="entry name" value="P-loop containing nucleoside triphosphate hydrolases"/>
    <property type="match status" value="1"/>
</dbReference>
<feature type="region of interest" description="Disordered" evidence="2">
    <location>
        <begin position="596"/>
        <end position="616"/>
    </location>
</feature>
<feature type="compositionally biased region" description="Acidic residues" evidence="2">
    <location>
        <begin position="1230"/>
        <end position="1254"/>
    </location>
</feature>
<evidence type="ECO:0000313" key="6">
    <source>
        <dbReference type="Proteomes" id="UP000033647"/>
    </source>
</evidence>
<dbReference type="InterPro" id="IPR027417">
    <property type="entry name" value="P-loop_NTPase"/>
</dbReference>
<comment type="caution">
    <text evidence="5">The sequence shown here is derived from an EMBL/GenBank/DDBJ whole genome shotgun (WGS) entry which is preliminary data.</text>
</comment>
<evidence type="ECO:0008006" key="7">
    <source>
        <dbReference type="Google" id="ProtNLM"/>
    </source>
</evidence>
<dbReference type="PANTHER" id="PTHR36681">
    <property type="entry name" value="NUCLEAR GTPASE, GERMINAL CENTER-ASSOCIATED, TANDEM DUPLICATE 3"/>
    <property type="match status" value="1"/>
</dbReference>
<feature type="region of interest" description="Disordered" evidence="2">
    <location>
        <begin position="1212"/>
        <end position="1291"/>
    </location>
</feature>
<dbReference type="STRING" id="1047168.A0A0F4G8B2"/>
<dbReference type="Gene3D" id="3.40.50.300">
    <property type="entry name" value="P-loop containing nucleotide triphosphate hydrolases"/>
    <property type="match status" value="1"/>
</dbReference>
<sequence length="1291" mass="143769">MSSALFERARALLPTAVPDYREALSKPSRLYIIIERHNDPCPEDAPATSDNFLWVKGHSKLTVEKVLNAYLANYPDEHPNIVVLDKFGNRALPSAMMGELTGGDQLVVLSAREMSGASTASRTDAPHTTTAANMAPPARMERQPLLPVNRQLNFTPNTSPGSFKKSPGTSKSPGKIKSSPKSTRPQTEQTQATNSASPSSRTPKMTPTVQDSPARRSTMEASMHENPFLQDQPEAELSTRGIPLRKLAGDVSPERLEAGVEVGLRALAEVEKPLLALKDNADAQAWLKQIENVRCQSQRSRTVVGVVGNTGAGKSSVINALLEEERLVPTNCMRACTAVVTELSYNDSMEPSKKYRAEIEFIKTEDWEKELKVLFAELLDDNGAITREISNPDSEASIAYSKVRSVYNKHTKDMLAKSSVRALMNVKQVKKILGRTIKIQERDPTTFYRRLQGFVDSKEKGTEKLDKNGNINHNAKREFESWPLIKVVRIYVKADALSTGAVIVDLPGVHDSNAARAAVAEGYMKQTSGLWIVAPINRAVDDKAAKNLLGDSFKRQLKFDGTYSAVTFICSKTDDISRTEATDTLKLGASMEELEEKHSALTAQKSQLTKQLKDSRERKHELDEAVEHLDEQVDVWDELLERVEVGKTVYAPSEKTGKKRKKSGASERKNKRQRRRSDSDTDERSSQSDDNAEDDESTISLSAVPLTVQVVEEKLDEFKSLKREARKEKREIDERMTELREAIGKLEGEAEAIDAEQSALCITGRNEYSRAAIKQDFAQGIREIDEETAQEEDPENFDPAEEIRDYNEVAESLPVFCVSSRAYQKLSYRLRKDNDVAGFTTVEQTEIPQLQAHCKKLTEKSRQAGCRRFLNSVAQLLTSLELWSSDDGNGVKLTNGQRDTEKSFLQSKLKQLDKSLERVVKETLEETVHTLSEQLFQDFQVAATKAEIEAPMTVAKWNASRAEGGLHHSTYKATVRRAGVYHRDWNGELVEPIYKQLGTLWEKIFQRRIPHILKTFSKCAQSTLKQFHAAVDARCRAKGHGLAHVGRLGQQLTQYAAIFEDIVNGAVTAFNEGQREINREFTPSITEAMAPVYDGCTSESGKGMFMRMKGLMENHVAAHKNTMFNQAVAAVRTSLLALCDKVRKSLLEKADGIFVSMQRDYLTIIGGIHVGLARMSPQERSAKREVDMLIEEVDGWFQEIIEADLEKLKSLRSDSDAADDAAGGDNIKEEIDDDDDEAFMIDSDTEDENEDADKEDSAGSRETSANAEAGSAGQADGHNEEQAMRTDDDEF</sequence>
<dbReference type="Pfam" id="PF24564">
    <property type="entry name" value="DUF7605"/>
    <property type="match status" value="1"/>
</dbReference>
<feature type="region of interest" description="Disordered" evidence="2">
    <location>
        <begin position="651"/>
        <end position="701"/>
    </location>
</feature>
<feature type="compositionally biased region" description="Polar residues" evidence="2">
    <location>
        <begin position="183"/>
        <end position="211"/>
    </location>
</feature>
<proteinExistence type="predicted"/>
<dbReference type="Proteomes" id="UP000033647">
    <property type="component" value="Unassembled WGS sequence"/>
</dbReference>
<organism evidence="5 6">
    <name type="scientific">Zymoseptoria brevis</name>
    <dbReference type="NCBI Taxonomy" id="1047168"/>
    <lineage>
        <taxon>Eukaryota</taxon>
        <taxon>Fungi</taxon>
        <taxon>Dikarya</taxon>
        <taxon>Ascomycota</taxon>
        <taxon>Pezizomycotina</taxon>
        <taxon>Dothideomycetes</taxon>
        <taxon>Dothideomycetidae</taxon>
        <taxon>Mycosphaerellales</taxon>
        <taxon>Mycosphaerellaceae</taxon>
        <taxon>Zymoseptoria</taxon>
    </lineage>
</organism>
<protein>
    <recommendedName>
        <fullName evidence="7">Tat pathway signal sequence like protein</fullName>
    </recommendedName>
</protein>
<name>A0A0F4G8B2_9PEZI</name>
<evidence type="ECO:0000259" key="4">
    <source>
        <dbReference type="Pfam" id="PF24564"/>
    </source>
</evidence>
<feature type="region of interest" description="Disordered" evidence="2">
    <location>
        <begin position="115"/>
        <end position="220"/>
    </location>
</feature>
<gene>
    <name evidence="5" type="ORF">TI39_contig4348g00002</name>
</gene>
<dbReference type="InterPro" id="IPR045063">
    <property type="entry name" value="Dynamin_N"/>
</dbReference>
<feature type="domain" description="DUF7605" evidence="4">
    <location>
        <begin position="958"/>
        <end position="1119"/>
    </location>
</feature>
<keyword evidence="1" id="KW-0175">Coiled coil</keyword>
<dbReference type="PANTHER" id="PTHR36681:SF3">
    <property type="entry name" value="NUCLEAR GTPASE, GERMINAL CENTER-ASSOCIATED, TANDEM DUPLICATE 3"/>
    <property type="match status" value="1"/>
</dbReference>
<feature type="compositionally biased region" description="Polar residues" evidence="2">
    <location>
        <begin position="116"/>
        <end position="132"/>
    </location>
</feature>
<keyword evidence="6" id="KW-1185">Reference proteome</keyword>
<evidence type="ECO:0000313" key="5">
    <source>
        <dbReference type="EMBL" id="KJX93257.1"/>
    </source>
</evidence>
<feature type="coiled-coil region" evidence="1">
    <location>
        <begin position="708"/>
        <end position="756"/>
    </location>
</feature>
<feature type="compositionally biased region" description="Polar residues" evidence="2">
    <location>
        <begin position="601"/>
        <end position="610"/>
    </location>
</feature>
<evidence type="ECO:0000259" key="3">
    <source>
        <dbReference type="Pfam" id="PF00350"/>
    </source>
</evidence>
<accession>A0A0F4G8B2</accession>
<feature type="domain" description="Dynamin N-terminal" evidence="3">
    <location>
        <begin position="304"/>
        <end position="548"/>
    </location>
</feature>
<dbReference type="OrthoDB" id="3598281at2759"/>
<evidence type="ECO:0000256" key="1">
    <source>
        <dbReference type="SAM" id="Coils"/>
    </source>
</evidence>